<dbReference type="AlphaFoldDB" id="A0A239VE32"/>
<reference evidence="2 3" key="1">
    <citation type="submission" date="2017-06" db="EMBL/GenBank/DDBJ databases">
        <authorList>
            <consortium name="Pathogen Informatics"/>
        </authorList>
    </citation>
    <scope>NUCLEOTIDE SEQUENCE [LARGE SCALE GENOMIC DNA]</scope>
    <source>
        <strain evidence="2 3">NCTC13039</strain>
    </source>
</reference>
<sequence length="342" mass="35242">MTGASGIGSWAGIDVFAAVDGVAQTVGAVDWAGTGVRGVPYMPELPARGPGADMIGRSAAVLAELAVDLQPSGWRLVDRAGVDMARASSFLQQDKDAVAAAFYGWDGLFKVSFVGPWTLAANLRLFRGERVLADEGAVRDVAQALGEGIAGHVSHIGSLFPQASVILQLDEPSLPAVLSGSLRTSSGYRCHAAVGQDEAMMVMRQMCDQVRQRSAVESVVMHCCAPGVSVGLLRRAGADAVAVDVSLLGARQWEECAEHVEAGGGLWAGVPVPLSGVVPGARELAEQVERPLGMLGLGAEVADLITVTPACGLAGAVSASFAAGVQSRVVDAAKMFRQDVIA</sequence>
<dbReference type="GO" id="GO:0003871">
    <property type="term" value="F:5-methyltetrahydropteroyltriglutamate-homocysteine S-methyltransferase activity"/>
    <property type="evidence" value="ECO:0007669"/>
    <property type="project" value="InterPro"/>
</dbReference>
<dbReference type="GO" id="GO:0009086">
    <property type="term" value="P:methionine biosynthetic process"/>
    <property type="evidence" value="ECO:0007669"/>
    <property type="project" value="InterPro"/>
</dbReference>
<keyword evidence="3" id="KW-1185">Reference proteome</keyword>
<dbReference type="Gene3D" id="3.20.20.210">
    <property type="match status" value="1"/>
</dbReference>
<name>A0A239VE32_9MICO</name>
<evidence type="ECO:0000313" key="3">
    <source>
        <dbReference type="Proteomes" id="UP000242637"/>
    </source>
</evidence>
<dbReference type="SUPFAM" id="SSF51726">
    <property type="entry name" value="UROD/MetE-like"/>
    <property type="match status" value="1"/>
</dbReference>
<organism evidence="2 3">
    <name type="scientific">Dermatophilus congolensis</name>
    <dbReference type="NCBI Taxonomy" id="1863"/>
    <lineage>
        <taxon>Bacteria</taxon>
        <taxon>Bacillati</taxon>
        <taxon>Actinomycetota</taxon>
        <taxon>Actinomycetes</taxon>
        <taxon>Micrococcales</taxon>
        <taxon>Dermatophilaceae</taxon>
        <taxon>Dermatophilus</taxon>
    </lineage>
</organism>
<dbReference type="KEGG" id="dco:SAMEA4475696_0998"/>
<dbReference type="Pfam" id="PF01717">
    <property type="entry name" value="Meth_synt_2"/>
    <property type="match status" value="1"/>
</dbReference>
<evidence type="ECO:0000313" key="2">
    <source>
        <dbReference type="EMBL" id="SNV20392.1"/>
    </source>
</evidence>
<dbReference type="Proteomes" id="UP000242637">
    <property type="component" value="Chromosome 1"/>
</dbReference>
<dbReference type="GeneID" id="63459240"/>
<evidence type="ECO:0000259" key="1">
    <source>
        <dbReference type="Pfam" id="PF01717"/>
    </source>
</evidence>
<dbReference type="RefSeq" id="WP_028327061.1">
    <property type="nucleotide sequence ID" value="NZ_JAAFNI010000001.1"/>
</dbReference>
<dbReference type="GO" id="GO:0008270">
    <property type="term" value="F:zinc ion binding"/>
    <property type="evidence" value="ECO:0007669"/>
    <property type="project" value="InterPro"/>
</dbReference>
<accession>A0A239VE32</accession>
<dbReference type="EMBL" id="LT906453">
    <property type="protein sequence ID" value="SNV20392.1"/>
    <property type="molecule type" value="Genomic_DNA"/>
</dbReference>
<dbReference type="OrthoDB" id="5242426at2"/>
<feature type="domain" description="Cobalamin-independent methionine synthase MetE C-terminal/archaeal" evidence="1">
    <location>
        <begin position="125"/>
        <end position="334"/>
    </location>
</feature>
<dbReference type="STRING" id="1121387.GCA_000429885_01089"/>
<protein>
    <recommendedName>
        <fullName evidence="1">Cobalamin-independent methionine synthase MetE C-terminal/archaeal domain-containing protein</fullName>
    </recommendedName>
</protein>
<gene>
    <name evidence="2" type="ORF">SAMEA4475696_00998</name>
</gene>
<dbReference type="InterPro" id="IPR002629">
    <property type="entry name" value="Met_Synth_C/arc"/>
</dbReference>
<proteinExistence type="predicted"/>
<dbReference type="InterPro" id="IPR038071">
    <property type="entry name" value="UROD/MetE-like_sf"/>
</dbReference>